<evidence type="ECO:0000259" key="2">
    <source>
        <dbReference type="Pfam" id="PF12397"/>
    </source>
</evidence>
<feature type="non-terminal residue" evidence="3">
    <location>
        <position position="322"/>
    </location>
</feature>
<dbReference type="GO" id="GO:0030515">
    <property type="term" value="F:snoRNA binding"/>
    <property type="evidence" value="ECO:0007669"/>
    <property type="project" value="TreeGrafter"/>
</dbReference>
<dbReference type="GO" id="GO:0034455">
    <property type="term" value="C:t-UTP complex"/>
    <property type="evidence" value="ECO:0007669"/>
    <property type="project" value="TreeGrafter"/>
</dbReference>
<proteinExistence type="inferred from homology"/>
<dbReference type="EMBL" id="ML005168">
    <property type="protein sequence ID" value="RKP19745.1"/>
    <property type="molecule type" value="Genomic_DNA"/>
</dbReference>
<name>A0A4P9YJZ4_ROZAC</name>
<dbReference type="GO" id="GO:0045943">
    <property type="term" value="P:positive regulation of transcription by RNA polymerase I"/>
    <property type="evidence" value="ECO:0007669"/>
    <property type="project" value="TreeGrafter"/>
</dbReference>
<dbReference type="AlphaFoldDB" id="A0A4P9YJZ4"/>
<keyword evidence="1" id="KW-0687">Ribonucleoprotein</keyword>
<gene>
    <name evidence="3" type="ORF">ROZALSC1DRAFT_22017</name>
</gene>
<dbReference type="GO" id="GO:0030686">
    <property type="term" value="C:90S preribosome"/>
    <property type="evidence" value="ECO:0007669"/>
    <property type="project" value="TreeGrafter"/>
</dbReference>
<evidence type="ECO:0000313" key="3">
    <source>
        <dbReference type="EMBL" id="RKP19745.1"/>
    </source>
</evidence>
<dbReference type="PANTHER" id="PTHR13457">
    <property type="entry name" value="BAP28"/>
    <property type="match status" value="1"/>
</dbReference>
<evidence type="ECO:0000313" key="4">
    <source>
        <dbReference type="Proteomes" id="UP000281549"/>
    </source>
</evidence>
<organism evidence="3 4">
    <name type="scientific">Rozella allomycis (strain CSF55)</name>
    <dbReference type="NCBI Taxonomy" id="988480"/>
    <lineage>
        <taxon>Eukaryota</taxon>
        <taxon>Fungi</taxon>
        <taxon>Fungi incertae sedis</taxon>
        <taxon>Cryptomycota</taxon>
        <taxon>Cryptomycota incertae sedis</taxon>
        <taxon>Rozella</taxon>
    </lineage>
</organism>
<accession>A0A4P9YJZ4</accession>
<comment type="subunit">
    <text evidence="1">Component of the ribosomal small subunit (SSU) processome.</text>
</comment>
<keyword evidence="1" id="KW-0698">rRNA processing</keyword>
<dbReference type="GO" id="GO:0000462">
    <property type="term" value="P:maturation of SSU-rRNA from tricistronic rRNA transcript (SSU-rRNA, 5.8S rRNA, LSU-rRNA)"/>
    <property type="evidence" value="ECO:0007669"/>
    <property type="project" value="TreeGrafter"/>
</dbReference>
<dbReference type="InterPro" id="IPR040191">
    <property type="entry name" value="UTP10"/>
</dbReference>
<comment type="similarity">
    <text evidence="1">Belongs to the HEATR1/UTP10 family.</text>
</comment>
<evidence type="ECO:0000256" key="1">
    <source>
        <dbReference type="RuleBase" id="RU367065"/>
    </source>
</evidence>
<protein>
    <recommendedName>
        <fullName evidence="1">U3 small nucleolar RNA-associated protein 10</fullName>
    </recommendedName>
</protein>
<reference evidence="4" key="1">
    <citation type="journal article" date="2018" name="Nat. Microbiol.">
        <title>Leveraging single-cell genomics to expand the fungal tree of life.</title>
        <authorList>
            <person name="Ahrendt S.R."/>
            <person name="Quandt C.A."/>
            <person name="Ciobanu D."/>
            <person name="Clum A."/>
            <person name="Salamov A."/>
            <person name="Andreopoulos B."/>
            <person name="Cheng J.F."/>
            <person name="Woyke T."/>
            <person name="Pelin A."/>
            <person name="Henrissat B."/>
            <person name="Reynolds N.K."/>
            <person name="Benny G.L."/>
            <person name="Smith M.E."/>
            <person name="James T.Y."/>
            <person name="Grigoriev I.V."/>
        </authorList>
    </citation>
    <scope>NUCLEOTIDE SEQUENCE [LARGE SCALE GENOMIC DNA]</scope>
    <source>
        <strain evidence="4">CSF55</strain>
    </source>
</reference>
<comment type="function">
    <text evidence="1">Involved in nucleolar processing of pre-18S ribosomal RNA.</text>
</comment>
<dbReference type="InterPro" id="IPR022125">
    <property type="entry name" value="U3snoRNP10_N"/>
</dbReference>
<dbReference type="PANTHER" id="PTHR13457:SF1">
    <property type="entry name" value="HEAT REPEAT-CONTAINING PROTEIN 1"/>
    <property type="match status" value="1"/>
</dbReference>
<dbReference type="Pfam" id="PF12397">
    <property type="entry name" value="U3snoRNP10"/>
    <property type="match status" value="1"/>
</dbReference>
<dbReference type="GO" id="GO:0032040">
    <property type="term" value="C:small-subunit processome"/>
    <property type="evidence" value="ECO:0007669"/>
    <property type="project" value="TreeGrafter"/>
</dbReference>
<keyword evidence="1" id="KW-0539">Nucleus</keyword>
<feature type="domain" description="U3 small nucleolar RNA-associated protein 10 N-terminal" evidence="2">
    <location>
        <begin position="221"/>
        <end position="322"/>
    </location>
</feature>
<keyword evidence="1" id="KW-0690">Ribosome biogenesis</keyword>
<comment type="subcellular location">
    <subcellularLocation>
        <location evidence="1">Nucleus</location>
        <location evidence="1">Nucleolus</location>
    </subcellularLocation>
</comment>
<sequence length="322" mass="37144">MSSLSKQLETLRSLNRRLFDADAPVSLEQTLSRALRVLSRQPTLSKYQSTLFSESHLGVDRGHMQTSEESAKFDQELRKFLQDASSLWMRDGMMDVYAWLCDKWRVHRMLVDELLMSVMWMHETFVFARICVKVPVEEHERWRFLEGYKRKWSKVVKSGEEGEGFGREMLVDRMKSDRDVGLRLFEYGCCVGGRVFVFGVCLLVEWMQGLKVFNDENVVLVLKAVNAAMKSGDEGVRVGGMMLVCQLSSNVKLSEQVVEALMVEIVKGNGKTIDEELYALCVLFETQDLKNIPVEVLNKMSLVDGIEMKMKEFVDRYEIQKF</sequence>
<dbReference type="Proteomes" id="UP000281549">
    <property type="component" value="Unassembled WGS sequence"/>
</dbReference>